<keyword evidence="8 19" id="KW-0378">Hydrolase</keyword>
<gene>
    <name evidence="19" type="primary">mutM</name>
    <name evidence="19" type="ORF">FJO69_00400</name>
</gene>
<dbReference type="PANTHER" id="PTHR22993:SF9">
    <property type="entry name" value="FORMAMIDOPYRIMIDINE-DNA GLYCOSYLASE"/>
    <property type="match status" value="1"/>
</dbReference>
<reference evidence="19 20" key="1">
    <citation type="submission" date="2019-06" db="EMBL/GenBank/DDBJ databases">
        <title>Mycoplasma falconis type strain whole genome sequence.</title>
        <authorList>
            <person name="Spergser J."/>
        </authorList>
    </citation>
    <scope>NUCLEOTIDE SEQUENCE [LARGE SCALE GENOMIC DNA]</scope>
    <source>
        <strain evidence="19 20">ATCC 51372</strain>
    </source>
</reference>
<keyword evidence="9" id="KW-0862">Zinc</keyword>
<dbReference type="FunFam" id="1.10.8.50:FF:000003">
    <property type="entry name" value="Formamidopyrimidine-DNA glycosylase"/>
    <property type="match status" value="1"/>
</dbReference>
<dbReference type="InterPro" id="IPR000214">
    <property type="entry name" value="Znf_DNA_glyclase/AP_lyase"/>
</dbReference>
<dbReference type="InterPro" id="IPR020629">
    <property type="entry name" value="FPG_Glyclase"/>
</dbReference>
<dbReference type="EC" id="3.2.2.23" evidence="19"/>
<dbReference type="SUPFAM" id="SSF46946">
    <property type="entry name" value="S13-like H2TH domain"/>
    <property type="match status" value="1"/>
</dbReference>
<dbReference type="Pfam" id="PF01149">
    <property type="entry name" value="Fapy_DNA_glyco"/>
    <property type="match status" value="1"/>
</dbReference>
<dbReference type="Pfam" id="PF06827">
    <property type="entry name" value="zf-FPG_IleRS"/>
    <property type="match status" value="1"/>
</dbReference>
<comment type="caution">
    <text evidence="19">The sequence shown here is derived from an EMBL/GenBank/DDBJ whole genome shotgun (WGS) entry which is preliminary data.</text>
</comment>
<comment type="catalytic activity">
    <reaction evidence="15">
        <text>2'-deoxyribonucleotide-(2'-deoxyribose 5'-phosphate)-2'-deoxyribonucleotide-DNA = a 3'-end 2'-deoxyribonucleotide-(2,3-dehydro-2,3-deoxyribose 5'-phosphate)-DNA + a 5'-end 5'-phospho-2'-deoxyribonucleoside-DNA + H(+)</text>
        <dbReference type="Rhea" id="RHEA:66592"/>
        <dbReference type="Rhea" id="RHEA-COMP:13180"/>
        <dbReference type="Rhea" id="RHEA-COMP:16897"/>
        <dbReference type="Rhea" id="RHEA-COMP:17067"/>
        <dbReference type="ChEBI" id="CHEBI:15378"/>
        <dbReference type="ChEBI" id="CHEBI:136412"/>
        <dbReference type="ChEBI" id="CHEBI:157695"/>
        <dbReference type="ChEBI" id="CHEBI:167181"/>
        <dbReference type="EC" id="4.2.99.18"/>
    </reaction>
</comment>
<evidence type="ECO:0000256" key="15">
    <source>
        <dbReference type="ARBA" id="ARBA00044632"/>
    </source>
</evidence>
<dbReference type="GO" id="GO:0034039">
    <property type="term" value="F:8-oxo-7,8-dihydroguanine DNA N-glycosylase activity"/>
    <property type="evidence" value="ECO:0007669"/>
    <property type="project" value="TreeGrafter"/>
</dbReference>
<dbReference type="CDD" id="cd08966">
    <property type="entry name" value="EcFpg-like_N"/>
    <property type="match status" value="1"/>
</dbReference>
<dbReference type="GO" id="GO:0006284">
    <property type="term" value="P:base-excision repair"/>
    <property type="evidence" value="ECO:0007669"/>
    <property type="project" value="InterPro"/>
</dbReference>
<keyword evidence="13" id="KW-0511">Multifunctional enzyme</keyword>
<dbReference type="PROSITE" id="PS51066">
    <property type="entry name" value="ZF_FPG_2"/>
    <property type="match status" value="1"/>
</dbReference>
<evidence type="ECO:0000256" key="12">
    <source>
        <dbReference type="ARBA" id="ARBA00023239"/>
    </source>
</evidence>
<dbReference type="InterPro" id="IPR010979">
    <property type="entry name" value="Ribosomal_uS13-like_H2TH"/>
</dbReference>
<evidence type="ECO:0000256" key="8">
    <source>
        <dbReference type="ARBA" id="ARBA00022801"/>
    </source>
</evidence>
<dbReference type="PANTHER" id="PTHR22993">
    <property type="entry name" value="FORMAMIDOPYRIMIDINE-DNA GLYCOSYLASE"/>
    <property type="match status" value="1"/>
</dbReference>
<evidence type="ECO:0000256" key="7">
    <source>
        <dbReference type="ARBA" id="ARBA00022771"/>
    </source>
</evidence>
<dbReference type="Gene3D" id="3.20.190.10">
    <property type="entry name" value="MutM-like, N-terminal"/>
    <property type="match status" value="1"/>
</dbReference>
<proteinExistence type="inferred from homology"/>
<dbReference type="Gene3D" id="1.10.8.50">
    <property type="match status" value="1"/>
</dbReference>
<dbReference type="AlphaFoldDB" id="A0A501XC43"/>
<dbReference type="InterPro" id="IPR012319">
    <property type="entry name" value="FPG_cat"/>
</dbReference>
<keyword evidence="20" id="KW-1185">Reference proteome</keyword>
<dbReference type="NCBIfam" id="TIGR00577">
    <property type="entry name" value="fpg"/>
    <property type="match status" value="1"/>
</dbReference>
<dbReference type="Pfam" id="PF06831">
    <property type="entry name" value="H2TH"/>
    <property type="match status" value="1"/>
</dbReference>
<evidence type="ECO:0000256" key="11">
    <source>
        <dbReference type="ARBA" id="ARBA00023204"/>
    </source>
</evidence>
<keyword evidence="6" id="KW-0227">DNA damage</keyword>
<evidence type="ECO:0000256" key="1">
    <source>
        <dbReference type="ARBA" id="ARBA00001668"/>
    </source>
</evidence>
<dbReference type="NCBIfam" id="NF002211">
    <property type="entry name" value="PRK01103.1"/>
    <property type="match status" value="1"/>
</dbReference>
<evidence type="ECO:0000259" key="17">
    <source>
        <dbReference type="PROSITE" id="PS51066"/>
    </source>
</evidence>
<evidence type="ECO:0000256" key="5">
    <source>
        <dbReference type="ARBA" id="ARBA00022723"/>
    </source>
</evidence>
<keyword evidence="5" id="KW-0479">Metal-binding</keyword>
<dbReference type="PROSITE" id="PS51068">
    <property type="entry name" value="FPG_CAT"/>
    <property type="match status" value="1"/>
</dbReference>
<dbReference type="RefSeq" id="WP_140781029.1">
    <property type="nucleotide sequence ID" value="NZ_VFSS01000001.1"/>
</dbReference>
<evidence type="ECO:0000313" key="19">
    <source>
        <dbReference type="EMBL" id="TPE58056.1"/>
    </source>
</evidence>
<comment type="subunit">
    <text evidence="4">Monomer.</text>
</comment>
<evidence type="ECO:0000256" key="14">
    <source>
        <dbReference type="ARBA" id="ARBA00023295"/>
    </source>
</evidence>
<dbReference type="GO" id="GO:0140078">
    <property type="term" value="F:class I DNA-(apurinic or apyrimidinic site) endonuclease activity"/>
    <property type="evidence" value="ECO:0007669"/>
    <property type="project" value="UniProtKB-EC"/>
</dbReference>
<dbReference type="OrthoDB" id="9800855at2"/>
<evidence type="ECO:0000259" key="18">
    <source>
        <dbReference type="PROSITE" id="PS51068"/>
    </source>
</evidence>
<dbReference type="InterPro" id="IPR035937">
    <property type="entry name" value="FPG_N"/>
</dbReference>
<keyword evidence="10" id="KW-0238">DNA-binding</keyword>
<dbReference type="SUPFAM" id="SSF57716">
    <property type="entry name" value="Glucocorticoid receptor-like (DNA-binding domain)"/>
    <property type="match status" value="1"/>
</dbReference>
<dbReference type="SMART" id="SM00898">
    <property type="entry name" value="Fapy_DNA_glyco"/>
    <property type="match status" value="1"/>
</dbReference>
<accession>A0A501XC43</accession>
<keyword evidence="14 19" id="KW-0326">Glycosidase</keyword>
<dbReference type="SUPFAM" id="SSF81624">
    <property type="entry name" value="N-terminal domain of MutM-like DNA repair proteins"/>
    <property type="match status" value="1"/>
</dbReference>
<dbReference type="GO" id="GO:0008270">
    <property type="term" value="F:zinc ion binding"/>
    <property type="evidence" value="ECO:0007669"/>
    <property type="project" value="UniProtKB-KW"/>
</dbReference>
<keyword evidence="12" id="KW-0456">Lyase</keyword>
<keyword evidence="11" id="KW-0234">DNA repair</keyword>
<comment type="catalytic activity">
    <reaction evidence="1">
        <text>Hydrolysis of DNA containing ring-opened 7-methylguanine residues, releasing 2,6-diamino-4-hydroxy-5-(N-methyl)formamidopyrimidine.</text>
        <dbReference type="EC" id="3.2.2.23"/>
    </reaction>
</comment>
<protein>
    <submittedName>
        <fullName evidence="19">DNA-formamidopyrimidine glycosylase</fullName>
        <ecNumber evidence="19">3.2.2.23</ecNumber>
    </submittedName>
</protein>
<evidence type="ECO:0000256" key="6">
    <source>
        <dbReference type="ARBA" id="ARBA00022763"/>
    </source>
</evidence>
<dbReference type="GO" id="GO:0003684">
    <property type="term" value="F:damaged DNA binding"/>
    <property type="evidence" value="ECO:0007669"/>
    <property type="project" value="InterPro"/>
</dbReference>
<dbReference type="SMART" id="SM01232">
    <property type="entry name" value="H2TH"/>
    <property type="match status" value="1"/>
</dbReference>
<comment type="similarity">
    <text evidence="3">Belongs to the FPG family.</text>
</comment>
<evidence type="ECO:0000256" key="16">
    <source>
        <dbReference type="PROSITE-ProRule" id="PRU00391"/>
    </source>
</evidence>
<dbReference type="InterPro" id="IPR010663">
    <property type="entry name" value="Znf_FPG/IleRS"/>
</dbReference>
<evidence type="ECO:0000256" key="10">
    <source>
        <dbReference type="ARBA" id="ARBA00023125"/>
    </source>
</evidence>
<keyword evidence="7 16" id="KW-0863">Zinc-finger</keyword>
<dbReference type="InterPro" id="IPR015886">
    <property type="entry name" value="H2TH_FPG"/>
</dbReference>
<sequence>MPELPEVRTVCEALKPKILNKKIKSIDIFYPKLFKEYQPEVFVEALVGQKIVDIKNKGKHIIFFLDNNDVLLSHLRMEGKYRYYQDKDPNEKHLIMKMIFEDNSILHYLDTRMFGTFHLRNINNYNQILPLSKVADEPAYIDVNEVYQKLRKSTTAIKTKLLDQTIVSGIGNIYVDETLFICKVHPETPANMISLEKLAEIIKTSAEVMEKSFQLGGTTLFSYESLNQKQGSYQNFLQIHSNDIKICKRCESETSKIKVNGRGTYLCSNCQRKENEF</sequence>
<dbReference type="EMBL" id="VFSS01000001">
    <property type="protein sequence ID" value="TPE58056.1"/>
    <property type="molecule type" value="Genomic_DNA"/>
</dbReference>
<comment type="cofactor">
    <cofactor evidence="2">
        <name>Zn(2+)</name>
        <dbReference type="ChEBI" id="CHEBI:29105"/>
    </cofactor>
</comment>
<dbReference type="GO" id="GO:0003690">
    <property type="term" value="F:double-stranded DNA binding"/>
    <property type="evidence" value="ECO:0007669"/>
    <property type="project" value="UniProtKB-ARBA"/>
</dbReference>
<evidence type="ECO:0000313" key="20">
    <source>
        <dbReference type="Proteomes" id="UP000319776"/>
    </source>
</evidence>
<evidence type="ECO:0000256" key="9">
    <source>
        <dbReference type="ARBA" id="ARBA00022833"/>
    </source>
</evidence>
<evidence type="ECO:0000256" key="2">
    <source>
        <dbReference type="ARBA" id="ARBA00001947"/>
    </source>
</evidence>
<dbReference type="Proteomes" id="UP000319776">
    <property type="component" value="Unassembled WGS sequence"/>
</dbReference>
<evidence type="ECO:0000256" key="13">
    <source>
        <dbReference type="ARBA" id="ARBA00023268"/>
    </source>
</evidence>
<feature type="domain" description="Formamidopyrimidine-DNA glycosylase catalytic" evidence="18">
    <location>
        <begin position="2"/>
        <end position="115"/>
    </location>
</feature>
<evidence type="ECO:0000256" key="4">
    <source>
        <dbReference type="ARBA" id="ARBA00011245"/>
    </source>
</evidence>
<feature type="domain" description="FPG-type" evidence="17">
    <location>
        <begin position="238"/>
        <end position="272"/>
    </location>
</feature>
<evidence type="ECO:0000256" key="3">
    <source>
        <dbReference type="ARBA" id="ARBA00009409"/>
    </source>
</evidence>
<organism evidence="19 20">
    <name type="scientific">[Mycoplasma] falconis</name>
    <dbReference type="NCBI Taxonomy" id="92403"/>
    <lineage>
        <taxon>Bacteria</taxon>
        <taxon>Bacillati</taxon>
        <taxon>Mycoplasmatota</taxon>
        <taxon>Mycoplasmoidales</taxon>
        <taxon>Metamycoplasmataceae</taxon>
        <taxon>Metamycoplasma</taxon>
    </lineage>
</organism>
<name>A0A501XC43_9BACT</name>